<dbReference type="Proteomes" id="UP001334005">
    <property type="component" value="Unassembled WGS sequence"/>
</dbReference>
<comment type="caution">
    <text evidence="1">The sequence shown here is derived from an EMBL/GenBank/DDBJ whole genome shotgun (WGS) entry which is preliminary data.</text>
</comment>
<protein>
    <submittedName>
        <fullName evidence="1">Uncharacterized protein</fullName>
    </submittedName>
</protein>
<dbReference type="EMBL" id="JARXNH020000049">
    <property type="protein sequence ID" value="MEK0247470.1"/>
    <property type="molecule type" value="Genomic_DNA"/>
</dbReference>
<evidence type="ECO:0000313" key="2">
    <source>
        <dbReference type="Proteomes" id="UP001334005"/>
    </source>
</evidence>
<evidence type="ECO:0000313" key="1">
    <source>
        <dbReference type="EMBL" id="MEK0247470.1"/>
    </source>
</evidence>
<accession>A0ABU8Z2H5</accession>
<name>A0ABU8Z2H5_9ENTR</name>
<sequence length="51" mass="5933">MSVDFRQNMHKEGATFPGCASQKENIWLTKLSLMPVNEKRKPADIRREELT</sequence>
<organism evidence="1 2">
    <name type="scientific">Raoultella scottii</name>
    <dbReference type="NCBI Taxonomy" id="3040937"/>
    <lineage>
        <taxon>Bacteria</taxon>
        <taxon>Pseudomonadati</taxon>
        <taxon>Pseudomonadota</taxon>
        <taxon>Gammaproteobacteria</taxon>
        <taxon>Enterobacterales</taxon>
        <taxon>Enterobacteriaceae</taxon>
        <taxon>Klebsiella/Raoultella group</taxon>
        <taxon>Raoultella</taxon>
    </lineage>
</organism>
<gene>
    <name evidence="1" type="ORF">QFI66_004940</name>
</gene>
<reference evidence="1 2" key="1">
    <citation type="submission" date="2024-03" db="EMBL/GenBank/DDBJ databases">
        <title>Two novel Raoultella species associated with bleeding cankers of broadleaf hosts, Raoultella scottia sp. nov. and Raoultella lignicola sp. nov.</title>
        <authorList>
            <person name="Brady C.L."/>
        </authorList>
    </citation>
    <scope>NUCLEOTIDE SEQUENCE [LARGE SCALE GENOMIC DNA]</scope>
    <source>
        <strain evidence="1 2">BAC 10a-01-01</strain>
    </source>
</reference>
<proteinExistence type="predicted"/>
<dbReference type="RefSeq" id="WP_157349161.1">
    <property type="nucleotide sequence ID" value="NZ_JARXNH020000049.1"/>
</dbReference>
<keyword evidence="2" id="KW-1185">Reference proteome</keyword>